<dbReference type="InterPro" id="IPR023095">
    <property type="entry name" value="Ade_MeTrfase_dom_2"/>
</dbReference>
<dbReference type="AlphaFoldDB" id="A0A5C6ZBK8"/>
<organism evidence="7 8">
    <name type="scientific">Subsaximicrobium wynnwilliamsii</name>
    <dbReference type="NCBI Taxonomy" id="291179"/>
    <lineage>
        <taxon>Bacteria</taxon>
        <taxon>Pseudomonadati</taxon>
        <taxon>Bacteroidota</taxon>
        <taxon>Flavobacteriia</taxon>
        <taxon>Flavobacteriales</taxon>
        <taxon>Flavobacteriaceae</taxon>
        <taxon>Subsaximicrobium</taxon>
    </lineage>
</organism>
<evidence type="ECO:0000256" key="6">
    <source>
        <dbReference type="ARBA" id="ARBA00047942"/>
    </source>
</evidence>
<dbReference type="PRINTS" id="PR00505">
    <property type="entry name" value="D12N6MTFRASE"/>
</dbReference>
<dbReference type="PANTHER" id="PTHR30481">
    <property type="entry name" value="DNA ADENINE METHYLASE"/>
    <property type="match status" value="1"/>
</dbReference>
<dbReference type="GO" id="GO:0009007">
    <property type="term" value="F:site-specific DNA-methyltransferase (adenine-specific) activity"/>
    <property type="evidence" value="ECO:0007669"/>
    <property type="project" value="UniProtKB-EC"/>
</dbReference>
<evidence type="ECO:0000256" key="2">
    <source>
        <dbReference type="ARBA" id="ARBA00011900"/>
    </source>
</evidence>
<evidence type="ECO:0000256" key="4">
    <source>
        <dbReference type="ARBA" id="ARBA00022679"/>
    </source>
</evidence>
<evidence type="ECO:0000313" key="8">
    <source>
        <dbReference type="Proteomes" id="UP000321578"/>
    </source>
</evidence>
<reference evidence="7 8" key="1">
    <citation type="submission" date="2019-08" db="EMBL/GenBank/DDBJ databases">
        <title>Genomes of Subsaximicrobium wynnwilliamsii strains.</title>
        <authorList>
            <person name="Bowman J.P."/>
        </authorList>
    </citation>
    <scope>NUCLEOTIDE SEQUENCE [LARGE SCALE GENOMIC DNA]</scope>
    <source>
        <strain evidence="7 8">2-80-2</strain>
    </source>
</reference>
<name>A0A5C6ZBK8_9FLAO</name>
<comment type="similarity">
    <text evidence="1">Belongs to the N(4)/N(6)-methyltransferase family.</text>
</comment>
<evidence type="ECO:0000256" key="5">
    <source>
        <dbReference type="ARBA" id="ARBA00022691"/>
    </source>
</evidence>
<dbReference type="InterPro" id="IPR029063">
    <property type="entry name" value="SAM-dependent_MTases_sf"/>
</dbReference>
<dbReference type="EC" id="2.1.1.72" evidence="2"/>
<dbReference type="InterPro" id="IPR012263">
    <property type="entry name" value="M_m6A_EcoRV"/>
</dbReference>
<dbReference type="RefSeq" id="WP_147088410.1">
    <property type="nucleotide sequence ID" value="NZ_VORM01000042.1"/>
</dbReference>
<keyword evidence="4" id="KW-0808">Transferase</keyword>
<comment type="catalytic activity">
    <reaction evidence="6">
        <text>a 2'-deoxyadenosine in DNA + S-adenosyl-L-methionine = an N(6)-methyl-2'-deoxyadenosine in DNA + S-adenosyl-L-homocysteine + H(+)</text>
        <dbReference type="Rhea" id="RHEA:15197"/>
        <dbReference type="Rhea" id="RHEA-COMP:12418"/>
        <dbReference type="Rhea" id="RHEA-COMP:12419"/>
        <dbReference type="ChEBI" id="CHEBI:15378"/>
        <dbReference type="ChEBI" id="CHEBI:57856"/>
        <dbReference type="ChEBI" id="CHEBI:59789"/>
        <dbReference type="ChEBI" id="CHEBI:90615"/>
        <dbReference type="ChEBI" id="CHEBI:90616"/>
        <dbReference type="EC" id="2.1.1.72"/>
    </reaction>
</comment>
<dbReference type="InterPro" id="IPR012327">
    <property type="entry name" value="MeTrfase_D12"/>
</dbReference>
<comment type="caution">
    <text evidence="7">The sequence shown here is derived from an EMBL/GenBank/DDBJ whole genome shotgun (WGS) entry which is preliminary data.</text>
</comment>
<dbReference type="Gene3D" id="3.40.50.150">
    <property type="entry name" value="Vaccinia Virus protein VP39"/>
    <property type="match status" value="1"/>
</dbReference>
<evidence type="ECO:0000313" key="7">
    <source>
        <dbReference type="EMBL" id="TXD86694.1"/>
    </source>
</evidence>
<sequence>MGVNLSTKHYSPLRYPGGKAKLSYYVQLLIDYNLINDGHYVEPYAGGASVALSLLFNEFVSEVHINDFDVRIYSFWNSILENTDEFIEKIETTELNIQNWKKQKIIQQNFQDYTEMEVGFSTFFLNRTNRSGILKAGVIGGKNQDGKWKMDARFNKKNLIERIKKISRYKNRINLYNEDAVDLTQKLNKTLPQQTLFYFDPPYYNKGKDLYINFYEHADHKQIAEIISKLKNRYWLVSYDNDKNISDLYSKFLQRTYQLNYHANNATKGTEIMIYSDNLIVPEMNSPVDKTELKEFNEDGLNADWINQRNNTVPNNVYKK</sequence>
<dbReference type="GO" id="GO:0043565">
    <property type="term" value="F:sequence-specific DNA binding"/>
    <property type="evidence" value="ECO:0007669"/>
    <property type="project" value="TreeGrafter"/>
</dbReference>
<dbReference type="EMBL" id="VORO01000043">
    <property type="protein sequence ID" value="TXD86694.1"/>
    <property type="molecule type" value="Genomic_DNA"/>
</dbReference>
<protein>
    <recommendedName>
        <fullName evidence="2">site-specific DNA-methyltransferase (adenine-specific)</fullName>
        <ecNumber evidence="2">2.1.1.72</ecNumber>
    </recommendedName>
</protein>
<dbReference type="OrthoDB" id="9805629at2"/>
<accession>A0A5C6ZBK8</accession>
<gene>
    <name evidence="7" type="ORF">ESY86_19590</name>
</gene>
<dbReference type="GO" id="GO:1904047">
    <property type="term" value="F:S-adenosyl-L-methionine binding"/>
    <property type="evidence" value="ECO:0007669"/>
    <property type="project" value="TreeGrafter"/>
</dbReference>
<dbReference type="GO" id="GO:0009307">
    <property type="term" value="P:DNA restriction-modification system"/>
    <property type="evidence" value="ECO:0007669"/>
    <property type="project" value="InterPro"/>
</dbReference>
<dbReference type="Proteomes" id="UP000321578">
    <property type="component" value="Unassembled WGS sequence"/>
</dbReference>
<dbReference type="GO" id="GO:0032259">
    <property type="term" value="P:methylation"/>
    <property type="evidence" value="ECO:0007669"/>
    <property type="project" value="UniProtKB-KW"/>
</dbReference>
<dbReference type="PANTHER" id="PTHR30481:SF2">
    <property type="entry name" value="SITE-SPECIFIC DNA-METHYLTRANSFERASE (ADENINE-SPECIFIC)"/>
    <property type="match status" value="1"/>
</dbReference>
<dbReference type="PIRSF" id="PIRSF000398">
    <property type="entry name" value="M_m6A_EcoRV"/>
    <property type="match status" value="1"/>
</dbReference>
<evidence type="ECO:0000256" key="3">
    <source>
        <dbReference type="ARBA" id="ARBA00022603"/>
    </source>
</evidence>
<keyword evidence="5" id="KW-0949">S-adenosyl-L-methionine</keyword>
<dbReference type="Pfam" id="PF02086">
    <property type="entry name" value="MethyltransfD12"/>
    <property type="match status" value="1"/>
</dbReference>
<keyword evidence="8" id="KW-1185">Reference proteome</keyword>
<evidence type="ECO:0000256" key="1">
    <source>
        <dbReference type="ARBA" id="ARBA00006594"/>
    </source>
</evidence>
<dbReference type="SUPFAM" id="SSF53335">
    <property type="entry name" value="S-adenosyl-L-methionine-dependent methyltransferases"/>
    <property type="match status" value="1"/>
</dbReference>
<dbReference type="GO" id="GO:0006298">
    <property type="term" value="P:mismatch repair"/>
    <property type="evidence" value="ECO:0007669"/>
    <property type="project" value="TreeGrafter"/>
</dbReference>
<proteinExistence type="inferred from homology"/>
<dbReference type="Gene3D" id="1.10.1020.10">
    <property type="entry name" value="Adenine-specific Methyltransferase, Domain 2"/>
    <property type="match status" value="1"/>
</dbReference>
<keyword evidence="3 7" id="KW-0489">Methyltransferase</keyword>